<dbReference type="KEGG" id="cna:AB433_09175"/>
<dbReference type="Proteomes" id="UP000035287">
    <property type="component" value="Chromosome"/>
</dbReference>
<dbReference type="STRING" id="1348774.AB433_09175"/>
<gene>
    <name evidence="2" type="ORF">AB433_09175</name>
</gene>
<feature type="region of interest" description="Disordered" evidence="1">
    <location>
        <begin position="1"/>
        <end position="36"/>
    </location>
</feature>
<proteinExistence type="predicted"/>
<dbReference type="AlphaFoldDB" id="A0A0G3XHL6"/>
<feature type="compositionally biased region" description="Basic and acidic residues" evidence="1">
    <location>
        <begin position="1"/>
        <end position="20"/>
    </location>
</feature>
<protein>
    <submittedName>
        <fullName evidence="2">Uncharacterized protein</fullName>
    </submittedName>
</protein>
<dbReference type="Gene3D" id="2.30.30.240">
    <property type="entry name" value="PRC-barrel domain"/>
    <property type="match status" value="1"/>
</dbReference>
<sequence length="129" mass="14656">MEDRTDTLSRNADTDRDETHNLIASDKVDGTTVHASDGDKIGHISHVMLGKRNGRVEYAVMSCGGFLGMGEEYRPVPWDALEYDVDEGGYTLKSDKSRLPDAPSYERDREPEWDRDYGNTVYSYYGMTY</sequence>
<dbReference type="InterPro" id="IPR027275">
    <property type="entry name" value="PRC-brl_dom"/>
</dbReference>
<name>A0A0G3XHL6_9SPHN</name>
<dbReference type="PANTHER" id="PTHR36505:SF1">
    <property type="entry name" value="BLR1072 PROTEIN"/>
    <property type="match status" value="1"/>
</dbReference>
<reference evidence="2 3" key="1">
    <citation type="submission" date="2015-06" db="EMBL/GenBank/DDBJ databases">
        <authorList>
            <person name="Zeng Y."/>
            <person name="Huang Y."/>
        </authorList>
    </citation>
    <scope>NUCLEOTIDE SEQUENCE [LARGE SCALE GENOMIC DNA]</scope>
    <source>
        <strain evidence="2 3">PQ-2</strain>
    </source>
</reference>
<organism evidence="2 3">
    <name type="scientific">Croceicoccus naphthovorans</name>
    <dbReference type="NCBI Taxonomy" id="1348774"/>
    <lineage>
        <taxon>Bacteria</taxon>
        <taxon>Pseudomonadati</taxon>
        <taxon>Pseudomonadota</taxon>
        <taxon>Alphaproteobacteria</taxon>
        <taxon>Sphingomonadales</taxon>
        <taxon>Erythrobacteraceae</taxon>
        <taxon>Croceicoccus</taxon>
    </lineage>
</organism>
<dbReference type="Pfam" id="PF05239">
    <property type="entry name" value="PRC"/>
    <property type="match status" value="1"/>
</dbReference>
<accession>A0A0G3XHL6</accession>
<dbReference type="InterPro" id="IPR011033">
    <property type="entry name" value="PRC_barrel-like_sf"/>
</dbReference>
<dbReference type="PATRIC" id="fig|1348774.3.peg.1925"/>
<evidence type="ECO:0000256" key="1">
    <source>
        <dbReference type="SAM" id="MobiDB-lite"/>
    </source>
</evidence>
<dbReference type="RefSeq" id="WP_047820784.1">
    <property type="nucleotide sequence ID" value="NZ_CP011770.1"/>
</dbReference>
<keyword evidence="3" id="KW-1185">Reference proteome</keyword>
<evidence type="ECO:0000313" key="2">
    <source>
        <dbReference type="EMBL" id="AKM10106.1"/>
    </source>
</evidence>
<dbReference type="SUPFAM" id="SSF50346">
    <property type="entry name" value="PRC-barrel domain"/>
    <property type="match status" value="1"/>
</dbReference>
<evidence type="ECO:0000313" key="3">
    <source>
        <dbReference type="Proteomes" id="UP000035287"/>
    </source>
</evidence>
<dbReference type="OrthoDB" id="7274881at2"/>
<dbReference type="PANTHER" id="PTHR36505">
    <property type="entry name" value="BLR1072 PROTEIN"/>
    <property type="match status" value="1"/>
</dbReference>
<dbReference type="EMBL" id="CP011770">
    <property type="protein sequence ID" value="AKM10106.1"/>
    <property type="molecule type" value="Genomic_DNA"/>
</dbReference>